<comment type="caution">
    <text evidence="1">The sequence shown here is derived from an EMBL/GenBank/DDBJ whole genome shotgun (WGS) entry which is preliminary data.</text>
</comment>
<gene>
    <name evidence="1" type="ORF">CYMTET_12583</name>
</gene>
<proteinExistence type="predicted"/>
<sequence length="101" mass="11460">MDCYVDMAKTMECIQQVEDALKYYVKVACKGFIALNPRKGFDERKAMFHLAKTYKCMNFDTIEAELRLWRVLAYESITALKSKTSDLDAQESSSESVGAIG</sequence>
<dbReference type="Proteomes" id="UP001190700">
    <property type="component" value="Unassembled WGS sequence"/>
</dbReference>
<evidence type="ECO:0000313" key="2">
    <source>
        <dbReference type="Proteomes" id="UP001190700"/>
    </source>
</evidence>
<evidence type="ECO:0000313" key="1">
    <source>
        <dbReference type="EMBL" id="KAK3279539.1"/>
    </source>
</evidence>
<protein>
    <submittedName>
        <fullName evidence="1">Uncharacterized protein</fullName>
    </submittedName>
</protein>
<name>A0AAE0GJR4_9CHLO</name>
<reference evidence="1 2" key="1">
    <citation type="journal article" date="2015" name="Genome Biol. Evol.">
        <title>Comparative Genomics of a Bacterivorous Green Alga Reveals Evolutionary Causalities and Consequences of Phago-Mixotrophic Mode of Nutrition.</title>
        <authorList>
            <person name="Burns J.A."/>
            <person name="Paasch A."/>
            <person name="Narechania A."/>
            <person name="Kim E."/>
        </authorList>
    </citation>
    <scope>NUCLEOTIDE SEQUENCE [LARGE SCALE GENOMIC DNA]</scope>
    <source>
        <strain evidence="1 2">PLY_AMNH</strain>
    </source>
</reference>
<keyword evidence="2" id="KW-1185">Reference proteome</keyword>
<accession>A0AAE0GJR4</accession>
<dbReference type="EMBL" id="LGRX02004806">
    <property type="protein sequence ID" value="KAK3279539.1"/>
    <property type="molecule type" value="Genomic_DNA"/>
</dbReference>
<organism evidence="1 2">
    <name type="scientific">Cymbomonas tetramitiformis</name>
    <dbReference type="NCBI Taxonomy" id="36881"/>
    <lineage>
        <taxon>Eukaryota</taxon>
        <taxon>Viridiplantae</taxon>
        <taxon>Chlorophyta</taxon>
        <taxon>Pyramimonadophyceae</taxon>
        <taxon>Pyramimonadales</taxon>
        <taxon>Pyramimonadaceae</taxon>
        <taxon>Cymbomonas</taxon>
    </lineage>
</organism>
<dbReference type="AlphaFoldDB" id="A0AAE0GJR4"/>